<gene>
    <name evidence="2" type="ORF">NMOB1V02_LOCUS6208</name>
</gene>
<dbReference type="EMBL" id="OA883289">
    <property type="protein sequence ID" value="CAD7278508.1"/>
    <property type="molecule type" value="Genomic_DNA"/>
</dbReference>
<name>A0A7R9BNA6_9CRUS</name>
<dbReference type="Gene3D" id="1.20.120.520">
    <property type="entry name" value="nmb1532 protein domain like"/>
    <property type="match status" value="1"/>
</dbReference>
<organism evidence="2">
    <name type="scientific">Notodromas monacha</name>
    <dbReference type="NCBI Taxonomy" id="399045"/>
    <lineage>
        <taxon>Eukaryota</taxon>
        <taxon>Metazoa</taxon>
        <taxon>Ecdysozoa</taxon>
        <taxon>Arthropoda</taxon>
        <taxon>Crustacea</taxon>
        <taxon>Oligostraca</taxon>
        <taxon>Ostracoda</taxon>
        <taxon>Podocopa</taxon>
        <taxon>Podocopida</taxon>
        <taxon>Cypridocopina</taxon>
        <taxon>Cypridoidea</taxon>
        <taxon>Cyprididae</taxon>
        <taxon>Notodromas</taxon>
    </lineage>
</organism>
<evidence type="ECO:0000259" key="1">
    <source>
        <dbReference type="Pfam" id="PF01814"/>
    </source>
</evidence>
<dbReference type="OrthoDB" id="10257471at2759"/>
<dbReference type="EMBL" id="CAJPEX010001252">
    <property type="protein sequence ID" value="CAG0918660.1"/>
    <property type="molecule type" value="Genomic_DNA"/>
</dbReference>
<sequence length="238" mass="26575">MPPLSAEVDVFRVPHYRMKSLVNRSLRRYAEADFTDNLVPNSLLVHLRRLLEDIRTHESIEESLIMKQLVERVGGLPGPRPDCWAKLNDHTCVMPKIVDLVAEITLALASTSRKVDAKAVVGATYYLVHSVYLEHIVEEEGLIMSLLLDYFNPEELVQLKRVVVNEHARSMIGFSTACCEYGSGCVGNEISFDLDMRSAGGLPFESCEEAWACLEAAVGDLRPEDLKPKITVISCQVS</sequence>
<dbReference type="Pfam" id="PF01814">
    <property type="entry name" value="Hemerythrin"/>
    <property type="match status" value="1"/>
</dbReference>
<dbReference type="Proteomes" id="UP000678499">
    <property type="component" value="Unassembled WGS sequence"/>
</dbReference>
<dbReference type="InterPro" id="IPR012312">
    <property type="entry name" value="Hemerythrin-like"/>
</dbReference>
<proteinExistence type="predicted"/>
<protein>
    <recommendedName>
        <fullName evidence="1">Hemerythrin-like domain-containing protein</fullName>
    </recommendedName>
</protein>
<dbReference type="AlphaFoldDB" id="A0A7R9BNA6"/>
<reference evidence="2" key="1">
    <citation type="submission" date="2020-11" db="EMBL/GenBank/DDBJ databases">
        <authorList>
            <person name="Tran Van P."/>
        </authorList>
    </citation>
    <scope>NUCLEOTIDE SEQUENCE</scope>
</reference>
<evidence type="ECO:0000313" key="3">
    <source>
        <dbReference type="Proteomes" id="UP000678499"/>
    </source>
</evidence>
<accession>A0A7R9BNA6</accession>
<evidence type="ECO:0000313" key="2">
    <source>
        <dbReference type="EMBL" id="CAD7278508.1"/>
    </source>
</evidence>
<keyword evidence="3" id="KW-1185">Reference proteome</keyword>
<feature type="domain" description="Hemerythrin-like" evidence="1">
    <location>
        <begin position="8"/>
        <end position="146"/>
    </location>
</feature>